<keyword evidence="1" id="KW-0812">Transmembrane</keyword>
<gene>
    <name evidence="2" type="ORF">JoomaDRAFT_1769</name>
</gene>
<reference evidence="2 3" key="1">
    <citation type="submission" date="2012-02" db="EMBL/GenBank/DDBJ databases">
        <title>Improved High-Quality Draft genome of Joostella marina DSM 19592.</title>
        <authorList>
            <consortium name="US DOE Joint Genome Institute (JGI-PGF)"/>
            <person name="Lucas S."/>
            <person name="Copeland A."/>
            <person name="Lapidus A."/>
            <person name="Bruce D."/>
            <person name="Goodwin L."/>
            <person name="Pitluck S."/>
            <person name="Peters L."/>
            <person name="Chertkov O."/>
            <person name="Ovchinnikova G."/>
            <person name="Kyrpides N."/>
            <person name="Mavromatis K."/>
            <person name="Detter J.C."/>
            <person name="Han C."/>
            <person name="Land M."/>
            <person name="Hauser L."/>
            <person name="Markowitz V."/>
            <person name="Cheng J.-F."/>
            <person name="Hugenholtz P."/>
            <person name="Woyke T."/>
            <person name="Wu D."/>
            <person name="Tindall B."/>
            <person name="Brambilla E."/>
            <person name="Klenk H.-P."/>
            <person name="Eisen J.A."/>
        </authorList>
    </citation>
    <scope>NUCLEOTIDE SEQUENCE [LARGE SCALE GENOMIC DNA]</scope>
    <source>
        <strain evidence="2 3">DSM 19592</strain>
    </source>
</reference>
<feature type="transmembrane region" description="Helical" evidence="1">
    <location>
        <begin position="61"/>
        <end position="86"/>
    </location>
</feature>
<feature type="transmembrane region" description="Helical" evidence="1">
    <location>
        <begin position="34"/>
        <end position="55"/>
    </location>
</feature>
<protein>
    <submittedName>
        <fullName evidence="2">Uncharacterized protein</fullName>
    </submittedName>
</protein>
<organism evidence="2 3">
    <name type="scientific">Galbibacter orientalis DSM 19592</name>
    <dbReference type="NCBI Taxonomy" id="926559"/>
    <lineage>
        <taxon>Bacteria</taxon>
        <taxon>Pseudomonadati</taxon>
        <taxon>Bacteroidota</taxon>
        <taxon>Flavobacteriia</taxon>
        <taxon>Flavobacteriales</taxon>
        <taxon>Flavobacteriaceae</taxon>
        <taxon>Galbibacter</taxon>
    </lineage>
</organism>
<dbReference type="STRING" id="926559.JoomaDRAFT_1769"/>
<name>I3C583_9FLAO</name>
<keyword evidence="3" id="KW-1185">Reference proteome</keyword>
<keyword evidence="1" id="KW-1133">Transmembrane helix</keyword>
<dbReference type="AlphaFoldDB" id="I3C583"/>
<dbReference type="Proteomes" id="UP000004690">
    <property type="component" value="Unassembled WGS sequence"/>
</dbReference>
<dbReference type="HOGENOM" id="CLU_1033575_0_0_10"/>
<dbReference type="OrthoDB" id="9828902at2"/>
<sequence length="269" mass="31708">MNNFFEHIGVLMIKMDDAARRLYNKIRAFFSGNLYIIFFTILFLLFTFLEVSFFLNDSYDWSFRTFFTIAYILILLVSATAMYFYIKKRQVKRVKDSWKVVDYKEENNPAVNLSTKTGSIEMVYPVVPVYPSIKLKLRPQGYHNKETIGQKDIFNYLSEYYNHNYQDEIRHFVFTNFEPERGQQKLRGINGSFSPPPILDKASFIELFWVLCKEEIITNPFSDVAMLLKAIYPGLGQSVEKLPSEMKFATHYKNSPNIRTFLSKLKRNT</sequence>
<evidence type="ECO:0000313" key="3">
    <source>
        <dbReference type="Proteomes" id="UP000004690"/>
    </source>
</evidence>
<evidence type="ECO:0000313" key="2">
    <source>
        <dbReference type="EMBL" id="EIJ38776.1"/>
    </source>
</evidence>
<dbReference type="EMBL" id="JH651379">
    <property type="protein sequence ID" value="EIJ38776.1"/>
    <property type="molecule type" value="Genomic_DNA"/>
</dbReference>
<dbReference type="RefSeq" id="WP_008612057.1">
    <property type="nucleotide sequence ID" value="NZ_JH651379.1"/>
</dbReference>
<proteinExistence type="predicted"/>
<evidence type="ECO:0000256" key="1">
    <source>
        <dbReference type="SAM" id="Phobius"/>
    </source>
</evidence>
<keyword evidence="1" id="KW-0472">Membrane</keyword>
<accession>I3C583</accession>